<gene>
    <name evidence="1" type="ORF">NCGR_LOCUS52386</name>
</gene>
<evidence type="ECO:0000313" key="1">
    <source>
        <dbReference type="EMBL" id="CAD6269081.1"/>
    </source>
</evidence>
<organism evidence="1 2">
    <name type="scientific">Miscanthus lutarioriparius</name>
    <dbReference type="NCBI Taxonomy" id="422564"/>
    <lineage>
        <taxon>Eukaryota</taxon>
        <taxon>Viridiplantae</taxon>
        <taxon>Streptophyta</taxon>
        <taxon>Embryophyta</taxon>
        <taxon>Tracheophyta</taxon>
        <taxon>Spermatophyta</taxon>
        <taxon>Magnoliopsida</taxon>
        <taxon>Liliopsida</taxon>
        <taxon>Poales</taxon>
        <taxon>Poaceae</taxon>
        <taxon>PACMAD clade</taxon>
        <taxon>Panicoideae</taxon>
        <taxon>Andropogonodae</taxon>
        <taxon>Andropogoneae</taxon>
        <taxon>Saccharinae</taxon>
        <taxon>Miscanthus</taxon>
    </lineage>
</organism>
<evidence type="ECO:0000313" key="2">
    <source>
        <dbReference type="Proteomes" id="UP000604825"/>
    </source>
</evidence>
<dbReference type="Proteomes" id="UP000604825">
    <property type="component" value="Unassembled WGS sequence"/>
</dbReference>
<dbReference type="EMBL" id="CAJGYO010000014">
    <property type="protein sequence ID" value="CAD6269081.1"/>
    <property type="molecule type" value="Genomic_DNA"/>
</dbReference>
<dbReference type="AlphaFoldDB" id="A0A811RGH4"/>
<sequence length="96" mass="9551">MARKCFGDGGSGSSGLFLLGAGPARWRFSGGRGGGGAPPSPTATNSALLGAIGRTRTLPRSLVDLSLLLCSLAPPQVLAAAAASEGTEEQKPIRST</sequence>
<accession>A0A811RGH4</accession>
<name>A0A811RGH4_9POAL</name>
<comment type="caution">
    <text evidence="1">The sequence shown here is derived from an EMBL/GenBank/DDBJ whole genome shotgun (WGS) entry which is preliminary data.</text>
</comment>
<protein>
    <submittedName>
        <fullName evidence="1">Uncharacterized protein</fullName>
    </submittedName>
</protein>
<proteinExistence type="predicted"/>
<reference evidence="1" key="1">
    <citation type="submission" date="2020-10" db="EMBL/GenBank/DDBJ databases">
        <authorList>
            <person name="Han B."/>
            <person name="Lu T."/>
            <person name="Zhao Q."/>
            <person name="Huang X."/>
            <person name="Zhao Y."/>
        </authorList>
    </citation>
    <scope>NUCLEOTIDE SEQUENCE</scope>
</reference>
<keyword evidence="2" id="KW-1185">Reference proteome</keyword>